<accession>A0A1I5RJL7</accession>
<evidence type="ECO:0000259" key="5">
    <source>
        <dbReference type="Pfam" id="PF01609"/>
    </source>
</evidence>
<evidence type="ECO:0000313" key="9">
    <source>
        <dbReference type="Proteomes" id="UP000242243"/>
    </source>
</evidence>
<dbReference type="GO" id="GO:0006313">
    <property type="term" value="P:DNA transposition"/>
    <property type="evidence" value="ECO:0007669"/>
    <property type="project" value="InterPro"/>
</dbReference>
<dbReference type="Pfam" id="PF14294">
    <property type="entry name" value="DUF4372"/>
    <property type="match status" value="1"/>
</dbReference>
<evidence type="ECO:0000313" key="10">
    <source>
        <dbReference type="Proteomes" id="UP000321547"/>
    </source>
</evidence>
<reference evidence="8 9" key="1">
    <citation type="submission" date="2016-10" db="EMBL/GenBank/DDBJ databases">
        <authorList>
            <person name="de Groot N.N."/>
        </authorList>
    </citation>
    <scope>NUCLEOTIDE SEQUENCE [LARGE SCALE GENOMIC DNA]</scope>
    <source>
        <strain evidence="8 9">DSM 17073</strain>
    </source>
</reference>
<dbReference type="AlphaFoldDB" id="A0A1I5RJL7"/>
<dbReference type="InterPro" id="IPR047952">
    <property type="entry name" value="Transpos_IS4"/>
</dbReference>
<dbReference type="Proteomes" id="UP000242243">
    <property type="component" value="Unassembled WGS sequence"/>
</dbReference>
<evidence type="ECO:0000256" key="3">
    <source>
        <dbReference type="ARBA" id="ARBA00023125"/>
    </source>
</evidence>
<evidence type="ECO:0000313" key="8">
    <source>
        <dbReference type="EMBL" id="SFP58764.1"/>
    </source>
</evidence>
<sequence length="371" mass="43665">MDKDTLLSSFGKWISPINFDLLREQVESLKLDYYTKKLTTESYLKLMLLAHLDEWDSLHEMSDALVDEELQKAVGFQSISVSQLSRRNNEIPSDVLASLFFDLVGHIKTFHTDFKTTMPLHIIDSTTIPLNIRKYQWAEFRKTKAGLKVHLRLVMMDKHTTYPDQLTMTGAKEHDRGQLEVLVDNPNAIYVFDRGYLDYKRFDLMTDDGYFFVSRVKKNTVTRDICEFDAGDEKNILSDKMVWLGTPQKRAENAFRIVEVKDDRGKILRLITNRFDISPKEVSEMYRSRWAIELFFKWLKQHVKIKTFYGVSETAVENQIYTALIVYCLHVLIQLETGSKSKVLQISRWLKRLVWKPSYQWVRRLKNRTVP</sequence>
<feature type="domain" description="DUF4372" evidence="6">
    <location>
        <begin position="8"/>
        <end position="76"/>
    </location>
</feature>
<protein>
    <submittedName>
        <fullName evidence="7 8">Transposase</fullName>
    </submittedName>
</protein>
<dbReference type="PANTHER" id="PTHR33258:SF1">
    <property type="entry name" value="TRANSPOSASE INSL FOR INSERTION SEQUENCE ELEMENT IS186A-RELATED"/>
    <property type="match status" value="1"/>
</dbReference>
<dbReference type="EMBL" id="BJWI01000039">
    <property type="protein sequence ID" value="GEM02465.1"/>
    <property type="molecule type" value="Genomic_DNA"/>
</dbReference>
<keyword evidence="4" id="KW-0233">DNA recombination</keyword>
<dbReference type="RefSeq" id="WP_089833027.1">
    <property type="nucleotide sequence ID" value="NZ_BJWI01000039.1"/>
</dbReference>
<proteinExistence type="inferred from homology"/>
<dbReference type="InterPro" id="IPR025399">
    <property type="entry name" value="DUF4372"/>
</dbReference>
<dbReference type="PANTHER" id="PTHR33258">
    <property type="entry name" value="TRANSPOSASE INSL FOR INSERTION SEQUENCE ELEMENT IS186A-RELATED"/>
    <property type="match status" value="1"/>
</dbReference>
<dbReference type="OrthoDB" id="368860at2"/>
<dbReference type="Proteomes" id="UP000321547">
    <property type="component" value="Unassembled WGS sequence"/>
</dbReference>
<keyword evidence="2" id="KW-0815">Transposition</keyword>
<organism evidence="8 9">
    <name type="scientific">Halolactibacillus halophilus</name>
    <dbReference type="NCBI Taxonomy" id="306540"/>
    <lineage>
        <taxon>Bacteria</taxon>
        <taxon>Bacillati</taxon>
        <taxon>Bacillota</taxon>
        <taxon>Bacilli</taxon>
        <taxon>Bacillales</taxon>
        <taxon>Bacillaceae</taxon>
        <taxon>Halolactibacillus</taxon>
    </lineage>
</organism>
<evidence type="ECO:0000256" key="2">
    <source>
        <dbReference type="ARBA" id="ARBA00022578"/>
    </source>
</evidence>
<dbReference type="GO" id="GO:0003677">
    <property type="term" value="F:DNA binding"/>
    <property type="evidence" value="ECO:0007669"/>
    <property type="project" value="UniProtKB-KW"/>
</dbReference>
<reference evidence="7 10" key="2">
    <citation type="submission" date="2019-07" db="EMBL/GenBank/DDBJ databases">
        <title>Whole genome shotgun sequence of Halolactibacillus halophilus NBRC 100868.</title>
        <authorList>
            <person name="Hosoyama A."/>
            <person name="Uohara A."/>
            <person name="Ohji S."/>
            <person name="Ichikawa N."/>
        </authorList>
    </citation>
    <scope>NUCLEOTIDE SEQUENCE [LARGE SCALE GENOMIC DNA]</scope>
    <source>
        <strain evidence="7 10">NBRC 100868</strain>
    </source>
</reference>
<comment type="similarity">
    <text evidence="1">Belongs to the transposase 11 family.</text>
</comment>
<name>A0A1I5RJL7_9BACI</name>
<dbReference type="EMBL" id="FOXC01000031">
    <property type="protein sequence ID" value="SFP58764.1"/>
    <property type="molecule type" value="Genomic_DNA"/>
</dbReference>
<dbReference type="InterPro" id="IPR002559">
    <property type="entry name" value="Transposase_11"/>
</dbReference>
<dbReference type="SUPFAM" id="SSF53098">
    <property type="entry name" value="Ribonuclease H-like"/>
    <property type="match status" value="1"/>
</dbReference>
<evidence type="ECO:0000256" key="1">
    <source>
        <dbReference type="ARBA" id="ARBA00010075"/>
    </source>
</evidence>
<dbReference type="Pfam" id="PF01609">
    <property type="entry name" value="DDE_Tnp_1"/>
    <property type="match status" value="1"/>
</dbReference>
<dbReference type="InterPro" id="IPR012337">
    <property type="entry name" value="RNaseH-like_sf"/>
</dbReference>
<dbReference type="NCBIfam" id="NF033592">
    <property type="entry name" value="transpos_IS4_1"/>
    <property type="match status" value="1"/>
</dbReference>
<evidence type="ECO:0000256" key="4">
    <source>
        <dbReference type="ARBA" id="ARBA00023172"/>
    </source>
</evidence>
<keyword evidence="3" id="KW-0238">DNA-binding</keyword>
<evidence type="ECO:0000259" key="6">
    <source>
        <dbReference type="Pfam" id="PF14294"/>
    </source>
</evidence>
<keyword evidence="10" id="KW-1185">Reference proteome</keyword>
<dbReference type="GO" id="GO:0004803">
    <property type="term" value="F:transposase activity"/>
    <property type="evidence" value="ECO:0007669"/>
    <property type="project" value="InterPro"/>
</dbReference>
<evidence type="ECO:0000313" key="7">
    <source>
        <dbReference type="EMBL" id="GEM02465.1"/>
    </source>
</evidence>
<gene>
    <name evidence="7" type="ORF">HHA03_19970</name>
    <name evidence="8" type="ORF">SAMN05421839_1314</name>
</gene>
<feature type="domain" description="Transposase IS4-like" evidence="5">
    <location>
        <begin position="119"/>
        <end position="329"/>
    </location>
</feature>